<feature type="transmembrane region" description="Helical" evidence="1">
    <location>
        <begin position="75"/>
        <end position="97"/>
    </location>
</feature>
<keyword evidence="1" id="KW-0472">Membrane</keyword>
<keyword evidence="1" id="KW-0812">Transmembrane</keyword>
<evidence type="ECO:0000256" key="1">
    <source>
        <dbReference type="SAM" id="Phobius"/>
    </source>
</evidence>
<dbReference type="Proteomes" id="UP000273143">
    <property type="component" value="Chromosome"/>
</dbReference>
<sequence>MGLILLAIFFIALIVSSVIAVILIIIVGKVIKPGPIKVVLFILGAIIMIGAISFYSISNIDSPGSSIHGFEQVKFYVILFASSPLIGAITSSIFFIFTKIFSSLKSPNW</sequence>
<dbReference type="RefSeq" id="WP_127162786.1">
    <property type="nucleotide sequence ID" value="NZ_CP029822.1"/>
</dbReference>
<organism evidence="2 3">
    <name type="scientific">Entomomonas moraniae</name>
    <dbReference type="NCBI Taxonomy" id="2213226"/>
    <lineage>
        <taxon>Bacteria</taxon>
        <taxon>Pseudomonadati</taxon>
        <taxon>Pseudomonadota</taxon>
        <taxon>Gammaproteobacteria</taxon>
        <taxon>Pseudomonadales</taxon>
        <taxon>Pseudomonadaceae</taxon>
        <taxon>Entomomonas</taxon>
    </lineage>
</organism>
<protein>
    <submittedName>
        <fullName evidence="2">Uncharacterized protein</fullName>
    </submittedName>
</protein>
<feature type="transmembrane region" description="Helical" evidence="1">
    <location>
        <begin position="38"/>
        <end position="55"/>
    </location>
</feature>
<feature type="transmembrane region" description="Helical" evidence="1">
    <location>
        <begin position="6"/>
        <end position="26"/>
    </location>
</feature>
<evidence type="ECO:0000313" key="2">
    <source>
        <dbReference type="EMBL" id="AZS50436.1"/>
    </source>
</evidence>
<evidence type="ECO:0000313" key="3">
    <source>
        <dbReference type="Proteomes" id="UP000273143"/>
    </source>
</evidence>
<dbReference type="KEGG" id="emo:DM558_06440"/>
<dbReference type="EMBL" id="CP029822">
    <property type="protein sequence ID" value="AZS50436.1"/>
    <property type="molecule type" value="Genomic_DNA"/>
</dbReference>
<proteinExistence type="predicted"/>
<dbReference type="AlphaFoldDB" id="A0A3S9XDL2"/>
<gene>
    <name evidence="2" type="ORF">DM558_06440</name>
</gene>
<accession>A0A3S9XDL2</accession>
<keyword evidence="3" id="KW-1185">Reference proteome</keyword>
<keyword evidence="1" id="KW-1133">Transmembrane helix</keyword>
<reference evidence="3" key="1">
    <citation type="submission" date="2018-06" db="EMBL/GenBank/DDBJ databases">
        <title>Complete genome of Pseudomonas insecticola strain QZS01.</title>
        <authorList>
            <person name="Wang J."/>
            <person name="Su Q."/>
        </authorList>
    </citation>
    <scope>NUCLEOTIDE SEQUENCE [LARGE SCALE GENOMIC DNA]</scope>
    <source>
        <strain evidence="3">QZS01</strain>
    </source>
</reference>
<name>A0A3S9XDL2_9GAMM</name>